<keyword evidence="2" id="KW-0238">DNA-binding</keyword>
<proteinExistence type="predicted"/>
<keyword evidence="3" id="KW-0804">Transcription</keyword>
<dbReference type="InterPro" id="IPR036390">
    <property type="entry name" value="WH_DNA-bd_sf"/>
</dbReference>
<sequence>MSELKKKETDDRRGIQSVEVGFSLIQVLAQAPAKMPLKALAAAADMIPSKAHLYLVSFTRLGLVVQDPVTARYGLGPAAIRLGIAAINQLDVVEVSRRHLERFLEIYGISVSLAVWSNRGPTIIYRVDGRLPVPASVRVGHVLPVLQTATGRIFMAYLPEKEWKSIASSEASLSPDFLEWTSKTLNAVRSQQIAVTNGQLHTGFFGVSAPIFDNENRICAAVSAHGLSEAIDLSPEGPIASGIRAAAREISTELGAAVLETV</sequence>
<dbReference type="RefSeq" id="WP_227705472.1">
    <property type="nucleotide sequence ID" value="NZ_JBEAAL010000045.1"/>
</dbReference>
<dbReference type="Gene3D" id="1.10.10.10">
    <property type="entry name" value="Winged helix-like DNA-binding domain superfamily/Winged helix DNA-binding domain"/>
    <property type="match status" value="1"/>
</dbReference>
<evidence type="ECO:0000259" key="4">
    <source>
        <dbReference type="PROSITE" id="PS51077"/>
    </source>
</evidence>
<dbReference type="PROSITE" id="PS51078">
    <property type="entry name" value="ICLR_ED"/>
    <property type="match status" value="1"/>
</dbReference>
<gene>
    <name evidence="6" type="ORF">ABK249_31640</name>
</gene>
<dbReference type="PANTHER" id="PTHR30136">
    <property type="entry name" value="HELIX-TURN-HELIX TRANSCRIPTIONAL REGULATOR, ICLR FAMILY"/>
    <property type="match status" value="1"/>
</dbReference>
<dbReference type="InterPro" id="IPR005471">
    <property type="entry name" value="Tscrpt_reg_IclR_N"/>
</dbReference>
<dbReference type="InterPro" id="IPR036388">
    <property type="entry name" value="WH-like_DNA-bd_sf"/>
</dbReference>
<dbReference type="Proteomes" id="UP001496627">
    <property type="component" value="Unassembled WGS sequence"/>
</dbReference>
<comment type="caution">
    <text evidence="6">The sequence shown here is derived from an EMBL/GenBank/DDBJ whole genome shotgun (WGS) entry which is preliminary data.</text>
</comment>
<keyword evidence="7" id="KW-1185">Reference proteome</keyword>
<dbReference type="PANTHER" id="PTHR30136:SF8">
    <property type="entry name" value="TRANSCRIPTIONAL REGULATORY PROTEIN"/>
    <property type="match status" value="1"/>
</dbReference>
<dbReference type="PROSITE" id="PS51077">
    <property type="entry name" value="HTH_ICLR"/>
    <property type="match status" value="1"/>
</dbReference>
<feature type="domain" description="HTH iclR-type" evidence="4">
    <location>
        <begin position="15"/>
        <end position="77"/>
    </location>
</feature>
<evidence type="ECO:0000256" key="1">
    <source>
        <dbReference type="ARBA" id="ARBA00023015"/>
    </source>
</evidence>
<evidence type="ECO:0000256" key="3">
    <source>
        <dbReference type="ARBA" id="ARBA00023163"/>
    </source>
</evidence>
<dbReference type="SMART" id="SM00346">
    <property type="entry name" value="HTH_ICLR"/>
    <property type="match status" value="1"/>
</dbReference>
<evidence type="ECO:0000313" key="7">
    <source>
        <dbReference type="Proteomes" id="UP001496627"/>
    </source>
</evidence>
<dbReference type="InterPro" id="IPR029016">
    <property type="entry name" value="GAF-like_dom_sf"/>
</dbReference>
<dbReference type="SUPFAM" id="SSF55781">
    <property type="entry name" value="GAF domain-like"/>
    <property type="match status" value="1"/>
</dbReference>
<evidence type="ECO:0000256" key="2">
    <source>
        <dbReference type="ARBA" id="ARBA00023125"/>
    </source>
</evidence>
<reference evidence="6 7" key="1">
    <citation type="submission" date="2024-05" db="EMBL/GenBank/DDBJ databases">
        <title>Neorhizobium sp. Rsf11, a plant growth promoting and heavy metal resistant PAH-degrader.</title>
        <authorList>
            <person name="Golubev S.N."/>
            <person name="Muratova A.Y."/>
            <person name="Markelova M.I."/>
        </authorList>
    </citation>
    <scope>NUCLEOTIDE SEQUENCE [LARGE SCALE GENOMIC DNA]</scope>
    <source>
        <strain evidence="6 7">Rsf11</strain>
    </source>
</reference>
<dbReference type="InterPro" id="IPR014757">
    <property type="entry name" value="Tscrpt_reg_IclR_C"/>
</dbReference>
<name>A0ABV0MF42_9HYPH</name>
<dbReference type="SUPFAM" id="SSF46785">
    <property type="entry name" value="Winged helix' DNA-binding domain"/>
    <property type="match status" value="1"/>
</dbReference>
<dbReference type="Pfam" id="PF09339">
    <property type="entry name" value="HTH_IclR"/>
    <property type="match status" value="1"/>
</dbReference>
<feature type="domain" description="IclR-ED" evidence="5">
    <location>
        <begin position="78"/>
        <end position="256"/>
    </location>
</feature>
<protein>
    <submittedName>
        <fullName evidence="6">IclR family transcriptional regulator</fullName>
    </submittedName>
</protein>
<dbReference type="EMBL" id="JBEAAL010000045">
    <property type="protein sequence ID" value="MEQ1409459.1"/>
    <property type="molecule type" value="Genomic_DNA"/>
</dbReference>
<evidence type="ECO:0000313" key="6">
    <source>
        <dbReference type="EMBL" id="MEQ1409459.1"/>
    </source>
</evidence>
<accession>A0ABV0MF42</accession>
<evidence type="ECO:0000259" key="5">
    <source>
        <dbReference type="PROSITE" id="PS51078"/>
    </source>
</evidence>
<dbReference type="InterPro" id="IPR050707">
    <property type="entry name" value="HTH_MetabolicPath_Reg"/>
</dbReference>
<dbReference type="Pfam" id="PF01614">
    <property type="entry name" value="IclR_C"/>
    <property type="match status" value="1"/>
</dbReference>
<keyword evidence="1" id="KW-0805">Transcription regulation</keyword>
<dbReference type="Gene3D" id="3.30.450.40">
    <property type="match status" value="1"/>
</dbReference>
<organism evidence="6 7">
    <name type="scientific">Neorhizobium phenanthreniclasticum</name>
    <dbReference type="NCBI Taxonomy" id="3157917"/>
    <lineage>
        <taxon>Bacteria</taxon>
        <taxon>Pseudomonadati</taxon>
        <taxon>Pseudomonadota</taxon>
        <taxon>Alphaproteobacteria</taxon>
        <taxon>Hyphomicrobiales</taxon>
        <taxon>Rhizobiaceae</taxon>
        <taxon>Rhizobium/Agrobacterium group</taxon>
        <taxon>Neorhizobium</taxon>
    </lineage>
</organism>